<feature type="non-terminal residue" evidence="1">
    <location>
        <position position="1"/>
    </location>
</feature>
<dbReference type="AlphaFoldDB" id="A0A232EN24"/>
<sequence length="162" mass="18821">HRALQKEQALELIAAACVTIPPARYGFCEIQNFQYYYARKNIAIVVYDSQTFGSGRVMLYNLLSLKVVNICHDAAAYHCDTFLNLTGAAKSKFICDRCNKKYQYVDRHVCNSICPRCFVTPSCIKDDIETLVFRIIKRWGRKKNLRFVENMSKMRTRTSWKA</sequence>
<proteinExistence type="predicted"/>
<comment type="caution">
    <text evidence="1">The sequence shown here is derived from an EMBL/GenBank/DDBJ whole genome shotgun (WGS) entry which is preliminary data.</text>
</comment>
<reference evidence="1 2" key="1">
    <citation type="journal article" date="2017" name="Curr. Biol.">
        <title>The Evolution of Venom by Co-option of Single-Copy Genes.</title>
        <authorList>
            <person name="Martinson E.O."/>
            <person name="Mrinalini"/>
            <person name="Kelkar Y.D."/>
            <person name="Chang C.H."/>
            <person name="Werren J.H."/>
        </authorList>
    </citation>
    <scope>NUCLEOTIDE SEQUENCE [LARGE SCALE GENOMIC DNA]</scope>
    <source>
        <strain evidence="1 2">Alberta</strain>
        <tissue evidence="1">Whole body</tissue>
    </source>
</reference>
<name>A0A232EN24_9HYME</name>
<organism evidence="1 2">
    <name type="scientific">Trichomalopsis sarcophagae</name>
    <dbReference type="NCBI Taxonomy" id="543379"/>
    <lineage>
        <taxon>Eukaryota</taxon>
        <taxon>Metazoa</taxon>
        <taxon>Ecdysozoa</taxon>
        <taxon>Arthropoda</taxon>
        <taxon>Hexapoda</taxon>
        <taxon>Insecta</taxon>
        <taxon>Pterygota</taxon>
        <taxon>Neoptera</taxon>
        <taxon>Endopterygota</taxon>
        <taxon>Hymenoptera</taxon>
        <taxon>Apocrita</taxon>
        <taxon>Proctotrupomorpha</taxon>
        <taxon>Chalcidoidea</taxon>
        <taxon>Pteromalidae</taxon>
        <taxon>Pteromalinae</taxon>
        <taxon>Trichomalopsis</taxon>
    </lineage>
</organism>
<dbReference type="EMBL" id="NNAY01003249">
    <property type="protein sequence ID" value="OXU19736.1"/>
    <property type="molecule type" value="Genomic_DNA"/>
</dbReference>
<evidence type="ECO:0000313" key="1">
    <source>
        <dbReference type="EMBL" id="OXU19736.1"/>
    </source>
</evidence>
<gene>
    <name evidence="1" type="ORF">TSAR_013323</name>
</gene>
<protein>
    <submittedName>
        <fullName evidence="1">Uncharacterized protein</fullName>
    </submittedName>
</protein>
<dbReference type="Proteomes" id="UP000215335">
    <property type="component" value="Unassembled WGS sequence"/>
</dbReference>
<evidence type="ECO:0000313" key="2">
    <source>
        <dbReference type="Proteomes" id="UP000215335"/>
    </source>
</evidence>
<accession>A0A232EN24</accession>
<keyword evidence="2" id="KW-1185">Reference proteome</keyword>